<protein>
    <recommendedName>
        <fullName evidence="3">thioredoxin-dependent peroxiredoxin</fullName>
        <ecNumber evidence="3">1.11.1.24</ecNumber>
    </recommendedName>
    <alternativeName>
        <fullName evidence="9">Thioredoxin peroxidase</fullName>
    </alternativeName>
    <alternativeName>
        <fullName evidence="11">Thioredoxin-dependent peroxiredoxin Bcp</fullName>
    </alternativeName>
</protein>
<feature type="region of interest" description="Disordered" evidence="14">
    <location>
        <begin position="1"/>
        <end position="20"/>
    </location>
</feature>
<dbReference type="Gene3D" id="3.40.30.10">
    <property type="entry name" value="Glutaredoxin"/>
    <property type="match status" value="1"/>
</dbReference>
<dbReference type="PANTHER" id="PTHR42801">
    <property type="entry name" value="THIOREDOXIN-DEPENDENT PEROXIDE REDUCTASE"/>
    <property type="match status" value="1"/>
</dbReference>
<evidence type="ECO:0000256" key="8">
    <source>
        <dbReference type="ARBA" id="ARBA00023284"/>
    </source>
</evidence>
<reference evidence="16 17" key="1">
    <citation type="submission" date="2015-09" db="EMBL/GenBank/DDBJ databases">
        <authorList>
            <consortium name="Swine Surveillance"/>
        </authorList>
    </citation>
    <scope>NUCLEOTIDE SEQUENCE [LARGE SCALE GENOMIC DNA]</scope>
    <source>
        <strain evidence="16 17">CECT 8383</strain>
    </source>
</reference>
<evidence type="ECO:0000256" key="7">
    <source>
        <dbReference type="ARBA" id="ARBA00023157"/>
    </source>
</evidence>
<evidence type="ECO:0000259" key="15">
    <source>
        <dbReference type="PROSITE" id="PS51352"/>
    </source>
</evidence>
<proteinExistence type="inferred from homology"/>
<evidence type="ECO:0000256" key="2">
    <source>
        <dbReference type="ARBA" id="ARBA00011245"/>
    </source>
</evidence>
<dbReference type="Proteomes" id="UP000051681">
    <property type="component" value="Unassembled WGS sequence"/>
</dbReference>
<feature type="active site" description="Cysteine sulfenic acid (-SOH) intermediate; for peroxidase activity" evidence="13">
    <location>
        <position position="50"/>
    </location>
</feature>
<evidence type="ECO:0000256" key="5">
    <source>
        <dbReference type="ARBA" id="ARBA00022862"/>
    </source>
</evidence>
<evidence type="ECO:0000256" key="4">
    <source>
        <dbReference type="ARBA" id="ARBA00022559"/>
    </source>
</evidence>
<feature type="domain" description="Thioredoxin" evidence="15">
    <location>
        <begin position="8"/>
        <end position="159"/>
    </location>
</feature>
<evidence type="ECO:0000256" key="3">
    <source>
        <dbReference type="ARBA" id="ARBA00013017"/>
    </source>
</evidence>
<evidence type="ECO:0000256" key="14">
    <source>
        <dbReference type="SAM" id="MobiDB-lite"/>
    </source>
</evidence>
<feature type="compositionally biased region" description="Polar residues" evidence="14">
    <location>
        <begin position="1"/>
        <end position="12"/>
    </location>
</feature>
<accession>A0A0P1GRM4</accession>
<keyword evidence="17" id="KW-1185">Reference proteome</keyword>
<keyword evidence="8" id="KW-0676">Redox-active center</keyword>
<evidence type="ECO:0000256" key="13">
    <source>
        <dbReference type="PIRSR" id="PIRSR000239-1"/>
    </source>
</evidence>
<evidence type="ECO:0000256" key="10">
    <source>
        <dbReference type="ARBA" id="ARBA00038489"/>
    </source>
</evidence>
<keyword evidence="6 16" id="KW-0560">Oxidoreductase</keyword>
<comment type="subunit">
    <text evidence="2">Monomer.</text>
</comment>
<dbReference type="GO" id="GO:0045454">
    <property type="term" value="P:cell redox homeostasis"/>
    <property type="evidence" value="ECO:0007669"/>
    <property type="project" value="TreeGrafter"/>
</dbReference>
<dbReference type="EC" id="1.11.1.24" evidence="3"/>
<dbReference type="PROSITE" id="PS51352">
    <property type="entry name" value="THIOREDOXIN_2"/>
    <property type="match status" value="1"/>
</dbReference>
<dbReference type="AlphaFoldDB" id="A0A0P1GRM4"/>
<dbReference type="EMBL" id="CYSF01000014">
    <property type="protein sequence ID" value="CUH85393.1"/>
    <property type="molecule type" value="Genomic_DNA"/>
</dbReference>
<sequence>MPDTQMENTATTVAPDFTLPQDGGDPVTLSALRPAPVVLFFYPRDNTPGCTTEAQGFTALKAEFEAVGAQVYGISKDSLASHAKFRDKKDLTIPLLSDEEGTTCEDFGVWKEKSMYGKTFMGIERSTFLIDGTGAIVREWRKVKVKGHVEEVLDAVKAL</sequence>
<dbReference type="GO" id="GO:0008379">
    <property type="term" value="F:thioredoxin peroxidase activity"/>
    <property type="evidence" value="ECO:0007669"/>
    <property type="project" value="TreeGrafter"/>
</dbReference>
<keyword evidence="5" id="KW-0049">Antioxidant</keyword>
<evidence type="ECO:0000313" key="16">
    <source>
        <dbReference type="EMBL" id="CUH85393.1"/>
    </source>
</evidence>
<dbReference type="InterPro" id="IPR024706">
    <property type="entry name" value="Peroxiredoxin_AhpC-typ"/>
</dbReference>
<evidence type="ECO:0000256" key="1">
    <source>
        <dbReference type="ARBA" id="ARBA00003330"/>
    </source>
</evidence>
<comment type="catalytic activity">
    <reaction evidence="12">
        <text>a hydroperoxide + [thioredoxin]-dithiol = an alcohol + [thioredoxin]-disulfide + H2O</text>
        <dbReference type="Rhea" id="RHEA:62620"/>
        <dbReference type="Rhea" id="RHEA-COMP:10698"/>
        <dbReference type="Rhea" id="RHEA-COMP:10700"/>
        <dbReference type="ChEBI" id="CHEBI:15377"/>
        <dbReference type="ChEBI" id="CHEBI:29950"/>
        <dbReference type="ChEBI" id="CHEBI:30879"/>
        <dbReference type="ChEBI" id="CHEBI:35924"/>
        <dbReference type="ChEBI" id="CHEBI:50058"/>
        <dbReference type="EC" id="1.11.1.24"/>
    </reaction>
</comment>
<gene>
    <name evidence="16" type="primary">bcp</name>
    <name evidence="16" type="ORF">TM5383_02626</name>
</gene>
<dbReference type="SUPFAM" id="SSF52833">
    <property type="entry name" value="Thioredoxin-like"/>
    <property type="match status" value="1"/>
</dbReference>
<name>A0A0P1GRM4_9RHOB</name>
<evidence type="ECO:0000256" key="9">
    <source>
        <dbReference type="ARBA" id="ARBA00032824"/>
    </source>
</evidence>
<comment type="similarity">
    <text evidence="10">Belongs to the peroxiredoxin family. BCP/PrxQ subfamily.</text>
</comment>
<keyword evidence="4 16" id="KW-0575">Peroxidase</keyword>
<keyword evidence="7" id="KW-1015">Disulfide bond</keyword>
<evidence type="ECO:0000256" key="11">
    <source>
        <dbReference type="ARBA" id="ARBA00042639"/>
    </source>
</evidence>
<evidence type="ECO:0000256" key="6">
    <source>
        <dbReference type="ARBA" id="ARBA00023002"/>
    </source>
</evidence>
<dbReference type="InterPro" id="IPR000866">
    <property type="entry name" value="AhpC/TSA"/>
</dbReference>
<dbReference type="FunFam" id="3.40.30.10:FF:000007">
    <property type="entry name" value="Thioredoxin-dependent thiol peroxidase"/>
    <property type="match status" value="1"/>
</dbReference>
<dbReference type="PIRSF" id="PIRSF000239">
    <property type="entry name" value="AHPC"/>
    <property type="match status" value="1"/>
</dbReference>
<dbReference type="STRING" id="340021.TM5383_02626"/>
<evidence type="ECO:0000256" key="12">
    <source>
        <dbReference type="ARBA" id="ARBA00049091"/>
    </source>
</evidence>
<dbReference type="InterPro" id="IPR050924">
    <property type="entry name" value="Peroxiredoxin_BCP/PrxQ"/>
</dbReference>
<dbReference type="Pfam" id="PF00578">
    <property type="entry name" value="AhpC-TSA"/>
    <property type="match status" value="1"/>
</dbReference>
<dbReference type="CDD" id="cd03017">
    <property type="entry name" value="PRX_BCP"/>
    <property type="match status" value="1"/>
</dbReference>
<evidence type="ECO:0000313" key="17">
    <source>
        <dbReference type="Proteomes" id="UP000051681"/>
    </source>
</evidence>
<dbReference type="PANTHER" id="PTHR42801:SF4">
    <property type="entry name" value="AHPC_TSA FAMILY PROTEIN"/>
    <property type="match status" value="1"/>
</dbReference>
<dbReference type="GO" id="GO:0005737">
    <property type="term" value="C:cytoplasm"/>
    <property type="evidence" value="ECO:0007669"/>
    <property type="project" value="TreeGrafter"/>
</dbReference>
<dbReference type="InterPro" id="IPR013766">
    <property type="entry name" value="Thioredoxin_domain"/>
</dbReference>
<dbReference type="InterPro" id="IPR036249">
    <property type="entry name" value="Thioredoxin-like_sf"/>
</dbReference>
<organism evidence="16 17">
    <name type="scientific">Thalassovita mediterranea</name>
    <dbReference type="NCBI Taxonomy" id="340021"/>
    <lineage>
        <taxon>Bacteria</taxon>
        <taxon>Pseudomonadati</taxon>
        <taxon>Pseudomonadota</taxon>
        <taxon>Alphaproteobacteria</taxon>
        <taxon>Rhodobacterales</taxon>
        <taxon>Roseobacteraceae</taxon>
        <taxon>Thalassovita</taxon>
    </lineage>
</organism>
<dbReference type="OrthoDB" id="9812811at2"/>
<dbReference type="RefSeq" id="WP_058319476.1">
    <property type="nucleotide sequence ID" value="NZ_CYSF01000014.1"/>
</dbReference>
<comment type="function">
    <text evidence="1">Thiol-specific peroxidase that catalyzes the reduction of hydrogen peroxide and organic hydroperoxides to water and alcohols, respectively. Plays a role in cell protection against oxidative stress by detoxifying peroxides and as sensor of hydrogen peroxide-mediated signaling events.</text>
</comment>
<dbReference type="GO" id="GO:0034599">
    <property type="term" value="P:cellular response to oxidative stress"/>
    <property type="evidence" value="ECO:0007669"/>
    <property type="project" value="TreeGrafter"/>
</dbReference>